<dbReference type="RefSeq" id="WP_106336512.1">
    <property type="nucleotide sequence ID" value="NZ_PVZS01000009.1"/>
</dbReference>
<evidence type="ECO:0008006" key="3">
    <source>
        <dbReference type="Google" id="ProtNLM"/>
    </source>
</evidence>
<evidence type="ECO:0000313" key="1">
    <source>
        <dbReference type="EMBL" id="PSC05082.1"/>
    </source>
</evidence>
<dbReference type="AlphaFoldDB" id="A0A2T1HTV5"/>
<evidence type="ECO:0000313" key="2">
    <source>
        <dbReference type="Proteomes" id="UP000239772"/>
    </source>
</evidence>
<protein>
    <recommendedName>
        <fullName evidence="3">Glycine zipper domain-containing protein</fullName>
    </recommendedName>
</protein>
<dbReference type="EMBL" id="PVZS01000009">
    <property type="protein sequence ID" value="PSC05082.1"/>
    <property type="molecule type" value="Genomic_DNA"/>
</dbReference>
<dbReference type="PROSITE" id="PS51257">
    <property type="entry name" value="PROKAR_LIPOPROTEIN"/>
    <property type="match status" value="1"/>
</dbReference>
<accession>A0A2T1HTV5</accession>
<proteinExistence type="predicted"/>
<name>A0A2T1HTV5_9HYPH</name>
<dbReference type="Proteomes" id="UP000239772">
    <property type="component" value="Unassembled WGS sequence"/>
</dbReference>
<sequence>MKKFLVIPVIAITLAGCATPEGDRALVGGAMGATAGAVIGGLATGKAGGAVAGGLIGAAGGAIIGAATTPPPPPPPEVQCYYSRYYGRRVCREVVY</sequence>
<gene>
    <name evidence="1" type="ORF">SLNSH_09615</name>
</gene>
<organism evidence="1 2">
    <name type="scientific">Alsobacter soli</name>
    <dbReference type="NCBI Taxonomy" id="2109933"/>
    <lineage>
        <taxon>Bacteria</taxon>
        <taxon>Pseudomonadati</taxon>
        <taxon>Pseudomonadota</taxon>
        <taxon>Alphaproteobacteria</taxon>
        <taxon>Hyphomicrobiales</taxon>
        <taxon>Alsobacteraceae</taxon>
        <taxon>Alsobacter</taxon>
    </lineage>
</organism>
<keyword evidence="2" id="KW-1185">Reference proteome</keyword>
<reference evidence="2" key="1">
    <citation type="submission" date="2018-03" db="EMBL/GenBank/DDBJ databases">
        <authorList>
            <person name="Sun L."/>
            <person name="Liu H."/>
            <person name="Chen W."/>
            <person name="Huang K."/>
            <person name="Liu W."/>
            <person name="Gao X."/>
        </authorList>
    </citation>
    <scope>NUCLEOTIDE SEQUENCE [LARGE SCALE GENOMIC DNA]</scope>
    <source>
        <strain evidence="2">SH9</strain>
    </source>
</reference>
<comment type="caution">
    <text evidence="1">The sequence shown here is derived from an EMBL/GenBank/DDBJ whole genome shotgun (WGS) entry which is preliminary data.</text>
</comment>